<protein>
    <submittedName>
        <fullName evidence="8 9">Uncharacterized protein LOC107069053 isoform X1</fullName>
    </submittedName>
</protein>
<evidence type="ECO:0000256" key="1">
    <source>
        <dbReference type="ARBA" id="ARBA00004496"/>
    </source>
</evidence>
<keyword evidence="2" id="KW-0963">Cytoplasm</keyword>
<evidence type="ECO:0000256" key="3">
    <source>
        <dbReference type="ARBA" id="ARBA00022737"/>
    </source>
</evidence>
<name>A0ABM1IMP5_POLDO</name>
<dbReference type="RefSeq" id="XP_015181481.1">
    <property type="nucleotide sequence ID" value="XM_015325995.1"/>
</dbReference>
<dbReference type="PROSITE" id="PS51644">
    <property type="entry name" value="HTH_OST"/>
    <property type="match status" value="2"/>
</dbReference>
<dbReference type="InterPro" id="IPR050621">
    <property type="entry name" value="Tudor_domain_containing"/>
</dbReference>
<dbReference type="CDD" id="cd09972">
    <property type="entry name" value="LOTUS_TDRD_OSKAR"/>
    <property type="match status" value="1"/>
</dbReference>
<evidence type="ECO:0000256" key="2">
    <source>
        <dbReference type="ARBA" id="ARBA00022490"/>
    </source>
</evidence>
<dbReference type="Proteomes" id="UP000694924">
    <property type="component" value="Unplaced"/>
</dbReference>
<dbReference type="Gene3D" id="2.40.50.90">
    <property type="match status" value="1"/>
</dbReference>
<keyword evidence="3" id="KW-0677">Repeat</keyword>
<keyword evidence="7" id="KW-1185">Reference proteome</keyword>
<feature type="domain" description="HTH OST-type" evidence="6">
    <location>
        <begin position="308"/>
        <end position="382"/>
    </location>
</feature>
<dbReference type="InterPro" id="IPR041966">
    <property type="entry name" value="LOTUS-like"/>
</dbReference>
<keyword evidence="4" id="KW-0744">Spermatogenesis</keyword>
<reference evidence="8 9" key="1">
    <citation type="submission" date="2025-05" db="UniProtKB">
        <authorList>
            <consortium name="RefSeq"/>
        </authorList>
    </citation>
    <scope>IDENTIFICATION</scope>
    <source>
        <tissue evidence="8 9">Whole body</tissue>
    </source>
</reference>
<organism evidence="7 9">
    <name type="scientific">Polistes dominula</name>
    <name type="common">European paper wasp</name>
    <name type="synonym">Vespa dominula</name>
    <dbReference type="NCBI Taxonomy" id="743375"/>
    <lineage>
        <taxon>Eukaryota</taxon>
        <taxon>Metazoa</taxon>
        <taxon>Ecdysozoa</taxon>
        <taxon>Arthropoda</taxon>
        <taxon>Hexapoda</taxon>
        <taxon>Insecta</taxon>
        <taxon>Pterygota</taxon>
        <taxon>Neoptera</taxon>
        <taxon>Endopterygota</taxon>
        <taxon>Hymenoptera</taxon>
        <taxon>Apocrita</taxon>
        <taxon>Aculeata</taxon>
        <taxon>Vespoidea</taxon>
        <taxon>Vespidae</taxon>
        <taxon>Polistinae</taxon>
        <taxon>Polistini</taxon>
        <taxon>Polistes</taxon>
    </lineage>
</organism>
<dbReference type="RefSeq" id="XP_015181482.1">
    <property type="nucleotide sequence ID" value="XM_015325996.1"/>
</dbReference>
<dbReference type="RefSeq" id="XP_015181483.1">
    <property type="nucleotide sequence ID" value="XM_015325997.1"/>
</dbReference>
<evidence type="ECO:0000313" key="10">
    <source>
        <dbReference type="RefSeq" id="XP_015181483.1"/>
    </source>
</evidence>
<keyword evidence="4" id="KW-0221">Differentiation</keyword>
<feature type="region of interest" description="Disordered" evidence="5">
    <location>
        <begin position="220"/>
        <end position="242"/>
    </location>
</feature>
<evidence type="ECO:0000313" key="7">
    <source>
        <dbReference type="Proteomes" id="UP000694924"/>
    </source>
</evidence>
<evidence type="ECO:0000259" key="6">
    <source>
        <dbReference type="PROSITE" id="PS51644"/>
    </source>
</evidence>
<sequence>MGNNSENVDDVRKIILALLVSRKDPLSLQALAKDYFDQEGESIPWKELGYASLLDYLKSLSDCVSLEKIDGTYYARGIANKSKHISLLVARQKTYLKNQSCVRKYRPSQYYPFASMPKICVPANILSDLVLMIKQCPHGINKDYVLKWLNIQLPELNLSITDLENLVKTMSHKIYTDGHRIFSFQNENKSDKYWGTKTSLTEENEYLQFKDYEKSRYVVSGDTESEKESDGDVKKNQMMKSKDNKKQIFKNQPISTFIETTASDFHKQVNNYTQQYSSEINASLDNHLQKYHEEDITLFDKKNIRLLISDKNMYRLEKLIEKHPNGIWCADLPKKYLEEYHVPLNYDELGFSSVREFASCLPEIFHCKKLSQSEDFILYNAKDELIDINEKIPPKKVGSYTQSHLIENETNALPVILSNNTSNKLIPEDVMTLGESVEQIYVKNLQNGPQQCVEVYVEEVFTPSLFWIQLRKERKHFSKLMDALHIFYEEHFLNYKIPIAVLEKGLNCACKYDNIWHRGIIKSVRYDLHVTIMFYDFGTLKTYSPDEIFYLHRSFSYLPAQAIPCGLYNIKPCVGEKWSQNVTQEFACKIYEQPLVATVVSTDPENNSMLVTLTDTQEEEDVHINDWMIHQNLAVCGQMGDVVDMSNLMLFVEENLLYNPEKCYEKDYDIPNVKDDEIHNNGTENIPLISPKSTLPKNACKMDFKTNFKPFSNESTYFKTMGEESGNPFLESIRKQTEFFNTSLPELFMQTLETNETFQKQISFIFSYLILKLDPNFLENNYNLPENELKKNYEECLLHTSKLLTNFVIEKDISMLSTVKAPNYLNTDIGLQFDQNKRMFIPLFVNNNNNNYVANKKSRINDYNKNKEQYELFEPNNDTNNIVLNSEPQIPYVQPFYTDHDKSAIINSCEEKSAKTELKTKTAAFPHQNYIKDKSKNEVNIFDAILRGEITYNEFDKINLFNETNPFKITLKPKGKNSQYETSNMNFFTSLRSNVIEESSINSTFVSTSNIAGISNELGYDRKKFNPNSEHNFNMPSTEYINKLKVLGSQEPINSERNYIKDVENGRLSLVNVPNKSYINQSCMDSIGMSNIHQQYQATAANSNNYEKANTNFDSKYTSYPYRKYTNNNEGNINSDRWEGAAVEINTVLTAIYFRKIDLSNKEIYIFHLDNQGWLRVEDFVSECTNYKTITEFYEKLDNNCLSVIEFKTIKKYPLFLYDHMTLTGIREEMNKGLSIHLININCILIIMGKLGIIPPGGQYDDIIGVDNKAFFYNACIVKAKYRALRSSIPKRLE</sequence>
<dbReference type="GeneID" id="107069053"/>
<proteinExistence type="predicted"/>
<feature type="domain" description="HTH OST-type" evidence="6">
    <location>
        <begin position="7"/>
        <end position="79"/>
    </location>
</feature>
<evidence type="ECO:0000313" key="9">
    <source>
        <dbReference type="RefSeq" id="XP_015181482.1"/>
    </source>
</evidence>
<dbReference type="PANTHER" id="PTHR22948:SF76">
    <property type="entry name" value="FI20010P1-RELATED"/>
    <property type="match status" value="1"/>
</dbReference>
<dbReference type="Pfam" id="PF00567">
    <property type="entry name" value="TUDOR"/>
    <property type="match status" value="1"/>
</dbReference>
<dbReference type="Pfam" id="PF12872">
    <property type="entry name" value="OST-HTH"/>
    <property type="match status" value="2"/>
</dbReference>
<comment type="subcellular location">
    <subcellularLocation>
        <location evidence="1">Cytoplasm</location>
    </subcellularLocation>
</comment>
<dbReference type="SUPFAM" id="SSF63748">
    <property type="entry name" value="Tudor/PWWP/MBT"/>
    <property type="match status" value="1"/>
</dbReference>
<dbReference type="Gene3D" id="2.30.30.140">
    <property type="match status" value="1"/>
</dbReference>
<dbReference type="InterPro" id="IPR035437">
    <property type="entry name" value="SNase_OB-fold_sf"/>
</dbReference>
<dbReference type="InterPro" id="IPR002999">
    <property type="entry name" value="Tudor"/>
</dbReference>
<gene>
    <name evidence="8 9 10" type="primary">LOC107069053</name>
</gene>
<evidence type="ECO:0000256" key="4">
    <source>
        <dbReference type="ARBA" id="ARBA00022871"/>
    </source>
</evidence>
<evidence type="ECO:0000313" key="8">
    <source>
        <dbReference type="RefSeq" id="XP_015181481.1"/>
    </source>
</evidence>
<evidence type="ECO:0000256" key="5">
    <source>
        <dbReference type="SAM" id="MobiDB-lite"/>
    </source>
</evidence>
<dbReference type="Gene3D" id="3.30.420.610">
    <property type="entry name" value="LOTUS domain-like"/>
    <property type="match status" value="2"/>
</dbReference>
<dbReference type="InterPro" id="IPR025605">
    <property type="entry name" value="OST-HTH/LOTUS_dom"/>
</dbReference>
<accession>A0ABM1IMP5</accession>
<dbReference type="PANTHER" id="PTHR22948">
    <property type="entry name" value="TUDOR DOMAIN CONTAINING PROTEIN"/>
    <property type="match status" value="1"/>
</dbReference>
<feature type="compositionally biased region" description="Basic and acidic residues" evidence="5">
    <location>
        <begin position="224"/>
        <end position="242"/>
    </location>
</feature>